<dbReference type="PRINTS" id="PR00385">
    <property type="entry name" value="P450"/>
</dbReference>
<keyword evidence="6" id="KW-0812">Transmembrane</keyword>
<dbReference type="InterPro" id="IPR050364">
    <property type="entry name" value="Cytochrome_P450_fung"/>
</dbReference>
<dbReference type="GO" id="GO:0016705">
    <property type="term" value="F:oxidoreductase activity, acting on paired donors, with incorporation or reduction of molecular oxygen"/>
    <property type="evidence" value="ECO:0007669"/>
    <property type="project" value="InterPro"/>
</dbReference>
<comment type="cofactor">
    <cofactor evidence="1 13">
        <name>heme</name>
        <dbReference type="ChEBI" id="CHEBI:30413"/>
    </cofactor>
</comment>
<keyword evidence="9" id="KW-0560">Oxidoreductase</keyword>
<evidence type="ECO:0000256" key="12">
    <source>
        <dbReference type="ARBA" id="ARBA00023136"/>
    </source>
</evidence>
<keyword evidence="10 13" id="KW-0408">Iron</keyword>
<dbReference type="Proteomes" id="UP000250043">
    <property type="component" value="Unassembled WGS sequence"/>
</dbReference>
<evidence type="ECO:0000256" key="2">
    <source>
        <dbReference type="ARBA" id="ARBA00004167"/>
    </source>
</evidence>
<keyword evidence="15" id="KW-1185">Reference proteome</keyword>
<dbReference type="InterPro" id="IPR001128">
    <property type="entry name" value="Cyt_P450"/>
</dbReference>
<proteinExistence type="inferred from homology"/>
<dbReference type="OrthoDB" id="3934656at2759"/>
<dbReference type="Gene3D" id="1.10.630.10">
    <property type="entry name" value="Cytochrome P450"/>
    <property type="match status" value="1"/>
</dbReference>
<evidence type="ECO:0000256" key="13">
    <source>
        <dbReference type="PIRSR" id="PIRSR602401-1"/>
    </source>
</evidence>
<reference evidence="14 15" key="1">
    <citation type="submission" date="2016-07" db="EMBL/GenBank/DDBJ databases">
        <title>Draft genome of the white-rot fungus Obba rivulosa 3A-2.</title>
        <authorList>
            <consortium name="DOE Joint Genome Institute"/>
            <person name="Miettinen O."/>
            <person name="Riley R."/>
            <person name="Acob R."/>
            <person name="Barry K."/>
            <person name="Cullen D."/>
            <person name="De Vries R."/>
            <person name="Hainaut M."/>
            <person name="Hatakka A."/>
            <person name="Henrissat B."/>
            <person name="Hilden K."/>
            <person name="Kuo R."/>
            <person name="Labutti K."/>
            <person name="Lipzen A."/>
            <person name="Makela M.R."/>
            <person name="Sandor L."/>
            <person name="Spatafora J.W."/>
            <person name="Grigoriev I.V."/>
            <person name="Hibbett D.S."/>
        </authorList>
    </citation>
    <scope>NUCLEOTIDE SEQUENCE [LARGE SCALE GENOMIC DNA]</scope>
    <source>
        <strain evidence="14 15">3A-2</strain>
    </source>
</reference>
<dbReference type="GO" id="GO:0005506">
    <property type="term" value="F:iron ion binding"/>
    <property type="evidence" value="ECO:0007669"/>
    <property type="project" value="InterPro"/>
</dbReference>
<protein>
    <submittedName>
        <fullName evidence="14">Cytochrome P450</fullName>
    </submittedName>
</protein>
<keyword evidence="11" id="KW-0503">Monooxygenase</keyword>
<dbReference type="InterPro" id="IPR002401">
    <property type="entry name" value="Cyt_P450_E_grp-I"/>
</dbReference>
<dbReference type="EMBL" id="KV722352">
    <property type="protein sequence ID" value="OCH93698.1"/>
    <property type="molecule type" value="Genomic_DNA"/>
</dbReference>
<comment type="similarity">
    <text evidence="4">Belongs to the cytochrome P450 family.</text>
</comment>
<keyword evidence="7 13" id="KW-0479">Metal-binding</keyword>
<keyword evidence="12" id="KW-0472">Membrane</keyword>
<evidence type="ECO:0000256" key="6">
    <source>
        <dbReference type="ARBA" id="ARBA00022692"/>
    </source>
</evidence>
<evidence type="ECO:0000256" key="10">
    <source>
        <dbReference type="ARBA" id="ARBA00023004"/>
    </source>
</evidence>
<evidence type="ECO:0000256" key="8">
    <source>
        <dbReference type="ARBA" id="ARBA00022989"/>
    </source>
</evidence>
<dbReference type="PRINTS" id="PR00463">
    <property type="entry name" value="EP450I"/>
</dbReference>
<name>A0A8E2J384_9APHY</name>
<keyword evidence="8" id="KW-1133">Transmembrane helix</keyword>
<dbReference type="Pfam" id="PF00067">
    <property type="entry name" value="p450"/>
    <property type="match status" value="2"/>
</dbReference>
<evidence type="ECO:0000256" key="7">
    <source>
        <dbReference type="ARBA" id="ARBA00022723"/>
    </source>
</evidence>
<sequence length="264" mass="29319">MLERISHLNGEAHAEEELIAQNVAGTTYAAGTDTTASTLYTFFLAMLLYPEVQKRAQEELATVVGADRLPAFTDKSRLTYIEAVRKECLRWQSAVPLGLAYKSIADDEYKGHFILGPSIVMQNNGKSLYASPISGTTHFDACGDVRAILQDREEHPEPEKFKPERFIKDGKINTGVMDPAVVAFDAGRRICPGRYFAELSLFINVTCVLHIFDITPALDTQGKEVKVEPNMTSGFVTHPEPSPCIIKPRSKLTESLILSKNWEN</sequence>
<dbReference type="SUPFAM" id="SSF48264">
    <property type="entry name" value="Cytochrome P450"/>
    <property type="match status" value="1"/>
</dbReference>
<dbReference type="GO" id="GO:0004497">
    <property type="term" value="F:monooxygenase activity"/>
    <property type="evidence" value="ECO:0007669"/>
    <property type="project" value="UniProtKB-KW"/>
</dbReference>
<dbReference type="GO" id="GO:0016020">
    <property type="term" value="C:membrane"/>
    <property type="evidence" value="ECO:0007669"/>
    <property type="project" value="UniProtKB-SubCell"/>
</dbReference>
<evidence type="ECO:0000313" key="15">
    <source>
        <dbReference type="Proteomes" id="UP000250043"/>
    </source>
</evidence>
<accession>A0A8E2J384</accession>
<gene>
    <name evidence="14" type="ORF">OBBRIDRAFT_832462</name>
</gene>
<evidence type="ECO:0000313" key="14">
    <source>
        <dbReference type="EMBL" id="OCH93698.1"/>
    </source>
</evidence>
<dbReference type="PANTHER" id="PTHR46300:SF7">
    <property type="entry name" value="P450, PUTATIVE (EUROFUNG)-RELATED"/>
    <property type="match status" value="1"/>
</dbReference>
<dbReference type="AlphaFoldDB" id="A0A8E2J384"/>
<evidence type="ECO:0000256" key="1">
    <source>
        <dbReference type="ARBA" id="ARBA00001971"/>
    </source>
</evidence>
<keyword evidence="5 13" id="KW-0349">Heme</keyword>
<comment type="pathway">
    <text evidence="3">Secondary metabolite biosynthesis.</text>
</comment>
<dbReference type="InterPro" id="IPR036396">
    <property type="entry name" value="Cyt_P450_sf"/>
</dbReference>
<dbReference type="PANTHER" id="PTHR46300">
    <property type="entry name" value="P450, PUTATIVE (EUROFUNG)-RELATED-RELATED"/>
    <property type="match status" value="1"/>
</dbReference>
<evidence type="ECO:0000256" key="5">
    <source>
        <dbReference type="ARBA" id="ARBA00022617"/>
    </source>
</evidence>
<comment type="subcellular location">
    <subcellularLocation>
        <location evidence="2">Membrane</location>
        <topology evidence="2">Single-pass membrane protein</topology>
    </subcellularLocation>
</comment>
<organism evidence="14 15">
    <name type="scientific">Obba rivulosa</name>
    <dbReference type="NCBI Taxonomy" id="1052685"/>
    <lineage>
        <taxon>Eukaryota</taxon>
        <taxon>Fungi</taxon>
        <taxon>Dikarya</taxon>
        <taxon>Basidiomycota</taxon>
        <taxon>Agaricomycotina</taxon>
        <taxon>Agaricomycetes</taxon>
        <taxon>Polyporales</taxon>
        <taxon>Gelatoporiaceae</taxon>
        <taxon>Obba</taxon>
    </lineage>
</organism>
<feature type="binding site" description="axial binding residue" evidence="13">
    <location>
        <position position="191"/>
    </location>
    <ligand>
        <name>heme</name>
        <dbReference type="ChEBI" id="CHEBI:30413"/>
    </ligand>
    <ligandPart>
        <name>Fe</name>
        <dbReference type="ChEBI" id="CHEBI:18248"/>
    </ligandPart>
</feature>
<evidence type="ECO:0000256" key="3">
    <source>
        <dbReference type="ARBA" id="ARBA00005179"/>
    </source>
</evidence>
<evidence type="ECO:0000256" key="11">
    <source>
        <dbReference type="ARBA" id="ARBA00023033"/>
    </source>
</evidence>
<evidence type="ECO:0000256" key="4">
    <source>
        <dbReference type="ARBA" id="ARBA00010617"/>
    </source>
</evidence>
<evidence type="ECO:0000256" key="9">
    <source>
        <dbReference type="ARBA" id="ARBA00023002"/>
    </source>
</evidence>
<dbReference type="GO" id="GO:0020037">
    <property type="term" value="F:heme binding"/>
    <property type="evidence" value="ECO:0007669"/>
    <property type="project" value="InterPro"/>
</dbReference>